<dbReference type="GO" id="GO:0016020">
    <property type="term" value="C:membrane"/>
    <property type="evidence" value="ECO:0007669"/>
    <property type="project" value="UniProtKB-SubCell"/>
</dbReference>
<feature type="transmembrane region" description="Helical" evidence="6">
    <location>
        <begin position="38"/>
        <end position="56"/>
    </location>
</feature>
<feature type="transmembrane region" description="Helical" evidence="6">
    <location>
        <begin position="6"/>
        <end position="29"/>
    </location>
</feature>
<dbReference type="Proteomes" id="UP000095284">
    <property type="component" value="Unplaced"/>
</dbReference>
<evidence type="ECO:0000313" key="7">
    <source>
        <dbReference type="EMBL" id="CAD5213320.1"/>
    </source>
</evidence>
<evidence type="ECO:0000313" key="9">
    <source>
        <dbReference type="Proteomes" id="UP000095284"/>
    </source>
</evidence>
<reference evidence="8" key="2">
    <citation type="submission" date="2020-08" db="EMBL/GenBank/DDBJ databases">
        <authorList>
            <person name="Kikuchi T."/>
        </authorList>
    </citation>
    <scope>NUCLEOTIDE SEQUENCE</scope>
    <source>
        <strain evidence="7">Ka4C1</strain>
    </source>
</reference>
<evidence type="ECO:0000313" key="8">
    <source>
        <dbReference type="EMBL" id="CAG9092345.1"/>
    </source>
</evidence>
<comment type="subcellular location">
    <subcellularLocation>
        <location evidence="1">Membrane</location>
        <topology evidence="1">Multi-pass membrane protein</topology>
    </subcellularLocation>
</comment>
<comment type="similarity">
    <text evidence="2 6">Belongs to the nematode receptor-like protein srg family.</text>
</comment>
<dbReference type="AlphaFoldDB" id="A0A1I7RYR5"/>
<proteinExistence type="inferred from homology"/>
<dbReference type="GO" id="GO:0004888">
    <property type="term" value="F:transmembrane signaling receptor activity"/>
    <property type="evidence" value="ECO:0007669"/>
    <property type="project" value="InterPro"/>
</dbReference>
<keyword evidence="10" id="KW-1185">Reference proteome</keyword>
<dbReference type="PANTHER" id="PTHR31627">
    <property type="entry name" value="SERPENTINE RECEPTOR CLASS GAMMA-RELATED"/>
    <property type="match status" value="1"/>
</dbReference>
<dbReference type="PANTHER" id="PTHR31627:SF42">
    <property type="entry name" value="G_PROTEIN_RECEP_F1_2 DOMAIN-CONTAINING PROTEIN-RELATED"/>
    <property type="match status" value="1"/>
</dbReference>
<name>A0A1I7RYR5_BURXY</name>
<sequence length="334" mass="37870">MIPTWVHIIYYLYGVPLILLYTLIIIVLLKKRTTISSVFYNFVAIFGIQDVLYYVFLQYEVRGPMSEFVLTNFFTGLQIHSPKWHMVIIFVRVSLEFNGVVSTVVLSLIRISSMLFPLNHERMWKKALPVVICLNIVLPFGLYGYLLLNKAILLCAGSHGNVIGCFMSYDHSFTNHGMFSMSTTNKYMYTILPTISASLNIIALILLYSRKKALKSHRHWRQEINLSISSFLMFAAHVSYGILNMFVINYMFIGDLIVPTVVAGIVVPIIFDVALFTTVLSLLISSKQLRTEISRIVFGSRRKVMGVGENKSWLGKTSTRDTPVTVLAREQGGA</sequence>
<accession>A0A1I7RYR5</accession>
<evidence type="ECO:0000256" key="6">
    <source>
        <dbReference type="RuleBase" id="RU280813"/>
    </source>
</evidence>
<dbReference type="WBParaSite" id="BXY_0588300.1">
    <property type="protein sequence ID" value="BXY_0588300.1"/>
    <property type="gene ID" value="BXY_0588300"/>
</dbReference>
<evidence type="ECO:0000313" key="11">
    <source>
        <dbReference type="WBParaSite" id="BXY_0588300.1"/>
    </source>
</evidence>
<feature type="transmembrane region" description="Helical" evidence="6">
    <location>
        <begin position="230"/>
        <end position="253"/>
    </location>
</feature>
<dbReference type="GO" id="GO:0007606">
    <property type="term" value="P:sensory perception of chemical stimulus"/>
    <property type="evidence" value="ECO:0007669"/>
    <property type="project" value="UniProtKB-UniRule"/>
</dbReference>
<dbReference type="SUPFAM" id="SSF81321">
    <property type="entry name" value="Family A G protein-coupled receptor-like"/>
    <property type="match status" value="1"/>
</dbReference>
<reference evidence="11" key="1">
    <citation type="submission" date="2016-11" db="UniProtKB">
        <authorList>
            <consortium name="WormBaseParasite"/>
        </authorList>
    </citation>
    <scope>IDENTIFICATION</scope>
</reference>
<feature type="transmembrane region" description="Helical" evidence="6">
    <location>
        <begin position="187"/>
        <end position="209"/>
    </location>
</feature>
<keyword evidence="4 6" id="KW-1133">Transmembrane helix</keyword>
<evidence type="ECO:0000256" key="1">
    <source>
        <dbReference type="ARBA" id="ARBA00004141"/>
    </source>
</evidence>
<dbReference type="EMBL" id="CAJFCV020000002">
    <property type="protein sequence ID" value="CAG9092345.1"/>
    <property type="molecule type" value="Genomic_DNA"/>
</dbReference>
<keyword evidence="5 6" id="KW-0472">Membrane</keyword>
<evidence type="ECO:0000256" key="5">
    <source>
        <dbReference type="ARBA" id="ARBA00023136"/>
    </source>
</evidence>
<evidence type="ECO:0000256" key="3">
    <source>
        <dbReference type="ARBA" id="ARBA00022692"/>
    </source>
</evidence>
<keyword evidence="3 6" id="KW-0812">Transmembrane</keyword>
<evidence type="ECO:0000313" key="10">
    <source>
        <dbReference type="Proteomes" id="UP000659654"/>
    </source>
</evidence>
<dbReference type="InterPro" id="IPR051119">
    <property type="entry name" value="Nematode_SR-like"/>
</dbReference>
<dbReference type="InterPro" id="IPR000609">
    <property type="entry name" value="7TM_GPCR_serpentine_rcpt_Srg"/>
</dbReference>
<organism evidence="9 11">
    <name type="scientific">Bursaphelenchus xylophilus</name>
    <name type="common">Pinewood nematode worm</name>
    <name type="synonym">Aphelenchoides xylophilus</name>
    <dbReference type="NCBI Taxonomy" id="6326"/>
    <lineage>
        <taxon>Eukaryota</taxon>
        <taxon>Metazoa</taxon>
        <taxon>Ecdysozoa</taxon>
        <taxon>Nematoda</taxon>
        <taxon>Chromadorea</taxon>
        <taxon>Rhabditida</taxon>
        <taxon>Tylenchina</taxon>
        <taxon>Tylenchomorpha</taxon>
        <taxon>Aphelenchoidea</taxon>
        <taxon>Aphelenchoididae</taxon>
        <taxon>Bursaphelenchus</taxon>
    </lineage>
</organism>
<evidence type="ECO:0000256" key="2">
    <source>
        <dbReference type="ARBA" id="ARBA00005692"/>
    </source>
</evidence>
<dbReference type="Proteomes" id="UP000582659">
    <property type="component" value="Unassembled WGS sequence"/>
</dbReference>
<feature type="transmembrane region" description="Helical" evidence="6">
    <location>
        <begin position="265"/>
        <end position="285"/>
    </location>
</feature>
<gene>
    <name evidence="7" type="ORF">BXYJ_LOCUS2971</name>
</gene>
<evidence type="ECO:0000256" key="4">
    <source>
        <dbReference type="ARBA" id="ARBA00022989"/>
    </source>
</evidence>
<feature type="transmembrane region" description="Helical" evidence="6">
    <location>
        <begin position="84"/>
        <end position="106"/>
    </location>
</feature>
<dbReference type="OrthoDB" id="10453751at2759"/>
<dbReference type="Proteomes" id="UP000659654">
    <property type="component" value="Unassembled WGS sequence"/>
</dbReference>
<protein>
    <recommendedName>
        <fullName evidence="6">Serpentine receptor class gamma</fullName>
    </recommendedName>
</protein>
<dbReference type="EMBL" id="CAJFDI010000002">
    <property type="protein sequence ID" value="CAD5213320.1"/>
    <property type="molecule type" value="Genomic_DNA"/>
</dbReference>
<dbReference type="Pfam" id="PF02118">
    <property type="entry name" value="Srg"/>
    <property type="match status" value="1"/>
</dbReference>
<feature type="transmembrane region" description="Helical" evidence="6">
    <location>
        <begin position="127"/>
        <end position="148"/>
    </location>
</feature>